<protein>
    <submittedName>
        <fullName evidence="2">Uncharacterized protein</fullName>
    </submittedName>
</protein>
<dbReference type="AlphaFoldDB" id="A0AAD7TDH0"/>
<dbReference type="Proteomes" id="UP001221898">
    <property type="component" value="Unassembled WGS sequence"/>
</dbReference>
<proteinExistence type="predicted"/>
<keyword evidence="3" id="KW-1185">Reference proteome</keyword>
<evidence type="ECO:0000313" key="2">
    <source>
        <dbReference type="EMBL" id="KAJ8418840.1"/>
    </source>
</evidence>
<organism evidence="2 3">
    <name type="scientific">Aldrovandia affinis</name>
    <dbReference type="NCBI Taxonomy" id="143900"/>
    <lineage>
        <taxon>Eukaryota</taxon>
        <taxon>Metazoa</taxon>
        <taxon>Chordata</taxon>
        <taxon>Craniata</taxon>
        <taxon>Vertebrata</taxon>
        <taxon>Euteleostomi</taxon>
        <taxon>Actinopterygii</taxon>
        <taxon>Neopterygii</taxon>
        <taxon>Teleostei</taxon>
        <taxon>Notacanthiformes</taxon>
        <taxon>Halosauridae</taxon>
        <taxon>Aldrovandia</taxon>
    </lineage>
</organism>
<sequence length="240" mass="25890">MPICQPRRAALTHNTDRTPAHKHAGGTAPLDPDSGSLRHGICNVMDGYIARYQTLASRCSVCGRPCCGSFTLVHISPERWSPTTTSWGCSVSYSTAVVRAAARDLKTSRVPMDAPKRARLNQSHLAYLTDQARPAMNSSNTTCPSLPLGGMPLRGRSAVYFGRTDGTQSVPAGERVANGRDIPDPCTLCLVCSRPGEIMPQSRELQSEELVGLEKVTRDAFLLLPTKMRLLPAAGLSWGT</sequence>
<name>A0AAD7TDH0_9TELE</name>
<evidence type="ECO:0000256" key="1">
    <source>
        <dbReference type="SAM" id="MobiDB-lite"/>
    </source>
</evidence>
<accession>A0AAD7TDH0</accession>
<feature type="region of interest" description="Disordered" evidence="1">
    <location>
        <begin position="1"/>
        <end position="32"/>
    </location>
</feature>
<comment type="caution">
    <text evidence="2">The sequence shown here is derived from an EMBL/GenBank/DDBJ whole genome shotgun (WGS) entry which is preliminary data.</text>
</comment>
<dbReference type="EMBL" id="JAINUG010000001">
    <property type="protein sequence ID" value="KAJ8418840.1"/>
    <property type="molecule type" value="Genomic_DNA"/>
</dbReference>
<gene>
    <name evidence="2" type="ORF">AAFF_G00003390</name>
</gene>
<reference evidence="2" key="1">
    <citation type="journal article" date="2023" name="Science">
        <title>Genome structures resolve the early diversification of teleost fishes.</title>
        <authorList>
            <person name="Parey E."/>
            <person name="Louis A."/>
            <person name="Montfort J."/>
            <person name="Bouchez O."/>
            <person name="Roques C."/>
            <person name="Iampietro C."/>
            <person name="Lluch J."/>
            <person name="Castinel A."/>
            <person name="Donnadieu C."/>
            <person name="Desvignes T."/>
            <person name="Floi Bucao C."/>
            <person name="Jouanno E."/>
            <person name="Wen M."/>
            <person name="Mejri S."/>
            <person name="Dirks R."/>
            <person name="Jansen H."/>
            <person name="Henkel C."/>
            <person name="Chen W.J."/>
            <person name="Zahm M."/>
            <person name="Cabau C."/>
            <person name="Klopp C."/>
            <person name="Thompson A.W."/>
            <person name="Robinson-Rechavi M."/>
            <person name="Braasch I."/>
            <person name="Lecointre G."/>
            <person name="Bobe J."/>
            <person name="Postlethwait J.H."/>
            <person name="Berthelot C."/>
            <person name="Roest Crollius H."/>
            <person name="Guiguen Y."/>
        </authorList>
    </citation>
    <scope>NUCLEOTIDE SEQUENCE</scope>
    <source>
        <strain evidence="2">NC1722</strain>
    </source>
</reference>
<evidence type="ECO:0000313" key="3">
    <source>
        <dbReference type="Proteomes" id="UP001221898"/>
    </source>
</evidence>